<keyword evidence="2" id="KW-1185">Reference proteome</keyword>
<name>A0A0E0P7D4_ORYRU</name>
<evidence type="ECO:0000313" key="2">
    <source>
        <dbReference type="Proteomes" id="UP000008022"/>
    </source>
</evidence>
<proteinExistence type="predicted"/>
<dbReference type="Gramene" id="ORUFI04G08760.1">
    <property type="protein sequence ID" value="ORUFI04G08760.1"/>
    <property type="gene ID" value="ORUFI04G08760"/>
</dbReference>
<dbReference type="AlphaFoldDB" id="A0A0E0P7D4"/>
<reference evidence="1" key="2">
    <citation type="submission" date="2015-06" db="UniProtKB">
        <authorList>
            <consortium name="EnsemblPlants"/>
        </authorList>
    </citation>
    <scope>IDENTIFICATION</scope>
</reference>
<sequence>MLAFSLADPMATAFFHAIQHSQPSPSQIWWRRPQERWIHRYWPLL</sequence>
<evidence type="ECO:0000313" key="1">
    <source>
        <dbReference type="EnsemblPlants" id="ORUFI04G08760.1"/>
    </source>
</evidence>
<reference evidence="2" key="1">
    <citation type="submission" date="2013-06" db="EMBL/GenBank/DDBJ databases">
        <authorList>
            <person name="Zhao Q."/>
        </authorList>
    </citation>
    <scope>NUCLEOTIDE SEQUENCE</scope>
    <source>
        <strain evidence="2">cv. W1943</strain>
    </source>
</reference>
<accession>A0A0E0P7D4</accession>
<organism evidence="1 2">
    <name type="scientific">Oryza rufipogon</name>
    <name type="common">Brownbeard rice</name>
    <name type="synonym">Asian wild rice</name>
    <dbReference type="NCBI Taxonomy" id="4529"/>
    <lineage>
        <taxon>Eukaryota</taxon>
        <taxon>Viridiplantae</taxon>
        <taxon>Streptophyta</taxon>
        <taxon>Embryophyta</taxon>
        <taxon>Tracheophyta</taxon>
        <taxon>Spermatophyta</taxon>
        <taxon>Magnoliopsida</taxon>
        <taxon>Liliopsida</taxon>
        <taxon>Poales</taxon>
        <taxon>Poaceae</taxon>
        <taxon>BOP clade</taxon>
        <taxon>Oryzoideae</taxon>
        <taxon>Oryzeae</taxon>
        <taxon>Oryzinae</taxon>
        <taxon>Oryza</taxon>
    </lineage>
</organism>
<dbReference type="Proteomes" id="UP000008022">
    <property type="component" value="Unassembled WGS sequence"/>
</dbReference>
<dbReference type="EnsemblPlants" id="ORUFI04G08760.1">
    <property type="protein sequence ID" value="ORUFI04G08760.1"/>
    <property type="gene ID" value="ORUFI04G08760"/>
</dbReference>
<dbReference type="HOGENOM" id="CLU_3208470_0_0_1"/>
<protein>
    <submittedName>
        <fullName evidence="1">Uncharacterized protein</fullName>
    </submittedName>
</protein>